<evidence type="ECO:0000256" key="10">
    <source>
        <dbReference type="ARBA" id="ARBA00048540"/>
    </source>
</evidence>
<evidence type="ECO:0000256" key="7">
    <source>
        <dbReference type="ARBA" id="ARBA00022827"/>
    </source>
</evidence>
<evidence type="ECO:0000313" key="13">
    <source>
        <dbReference type="EMBL" id="MFD0963438.1"/>
    </source>
</evidence>
<evidence type="ECO:0000256" key="3">
    <source>
        <dbReference type="ARBA" id="ARBA00016337"/>
    </source>
</evidence>
<keyword evidence="8 11" id="KW-0460">Magnesium</keyword>
<evidence type="ECO:0000256" key="5">
    <source>
        <dbReference type="ARBA" id="ARBA00022679"/>
    </source>
</evidence>
<comment type="cofactor">
    <cofactor evidence="1 12">
        <name>Mg(2+)</name>
        <dbReference type="ChEBI" id="CHEBI:18420"/>
    </cofactor>
</comment>
<comment type="catalytic activity">
    <reaction evidence="10 11 12">
        <text>L-threonyl-[protein] + FAD = FMN-L-threonyl-[protein] + AMP + H(+)</text>
        <dbReference type="Rhea" id="RHEA:36847"/>
        <dbReference type="Rhea" id="RHEA-COMP:11060"/>
        <dbReference type="Rhea" id="RHEA-COMP:11061"/>
        <dbReference type="ChEBI" id="CHEBI:15378"/>
        <dbReference type="ChEBI" id="CHEBI:30013"/>
        <dbReference type="ChEBI" id="CHEBI:57692"/>
        <dbReference type="ChEBI" id="CHEBI:74257"/>
        <dbReference type="ChEBI" id="CHEBI:456215"/>
        <dbReference type="EC" id="2.7.1.180"/>
    </reaction>
</comment>
<dbReference type="Proteomes" id="UP001596997">
    <property type="component" value="Unassembled WGS sequence"/>
</dbReference>
<evidence type="ECO:0000256" key="12">
    <source>
        <dbReference type="RuleBase" id="RU363002"/>
    </source>
</evidence>
<keyword evidence="12" id="KW-0997">Cell inner membrane</keyword>
<dbReference type="PANTHER" id="PTHR30040">
    <property type="entry name" value="THIAMINE BIOSYNTHESIS LIPOPROTEIN APBE"/>
    <property type="match status" value="1"/>
</dbReference>
<keyword evidence="5 11" id="KW-0808">Transferase</keyword>
<comment type="similarity">
    <text evidence="11 12">Belongs to the ApbE family.</text>
</comment>
<dbReference type="SUPFAM" id="SSF143631">
    <property type="entry name" value="ApbE-like"/>
    <property type="match status" value="1"/>
</dbReference>
<keyword evidence="12" id="KW-0472">Membrane</keyword>
<sequence length="330" mass="37139">MRKVIVILLVAVVSLFFSCKQEPTIYHNTVSGQVFGTNYTVQFFDKEQIDYSKQYDSLFTAINKSMSTYQSNSDISKINSGDSTIVVDEHFKKVFQTSKQLYTQTNGFFDPTIGDIVNLWRFGPKELGKKPDSVMVDSLMKFVGFDKVTIESGLIKKEYSNTFLDFNAIAKGYALDVVAEFLDSKQLNNYLIDIGGEVVAKGSKPKNSKWKVGIDNPNFDGSQEAQRVIELTNESMATSGVYRKFKIDEEGNRYAHIFNTKTGYSSKTNVLSVSVIAPSCMLADGYATAFQAMGIDKVKTFLLKHTELKVYFIYEEKGKIKTLSLNDFPE</sequence>
<keyword evidence="6 11" id="KW-0479">Metal-binding</keyword>
<dbReference type="EMBL" id="JBHTJM010000006">
    <property type="protein sequence ID" value="MFD0963438.1"/>
    <property type="molecule type" value="Genomic_DNA"/>
</dbReference>
<evidence type="ECO:0000256" key="11">
    <source>
        <dbReference type="PIRNR" id="PIRNR006268"/>
    </source>
</evidence>
<reference evidence="14" key="1">
    <citation type="journal article" date="2019" name="Int. J. Syst. Evol. Microbiol.">
        <title>The Global Catalogue of Microorganisms (GCM) 10K type strain sequencing project: providing services to taxonomists for standard genome sequencing and annotation.</title>
        <authorList>
            <consortium name="The Broad Institute Genomics Platform"/>
            <consortium name="The Broad Institute Genome Sequencing Center for Infectious Disease"/>
            <person name="Wu L."/>
            <person name="Ma J."/>
        </authorList>
    </citation>
    <scope>NUCLEOTIDE SEQUENCE [LARGE SCALE GENOMIC DNA]</scope>
    <source>
        <strain evidence="14">CCUG 62114</strain>
    </source>
</reference>
<dbReference type="InterPro" id="IPR024932">
    <property type="entry name" value="ApbE"/>
</dbReference>
<dbReference type="PROSITE" id="PS51257">
    <property type="entry name" value="PROKAR_LIPOPROTEIN"/>
    <property type="match status" value="1"/>
</dbReference>
<keyword evidence="14" id="KW-1185">Reference proteome</keyword>
<dbReference type="PIRSF" id="PIRSF006268">
    <property type="entry name" value="ApbE"/>
    <property type="match status" value="1"/>
</dbReference>
<dbReference type="PANTHER" id="PTHR30040:SF2">
    <property type="entry name" value="FAD:PROTEIN FMN TRANSFERASE"/>
    <property type="match status" value="1"/>
</dbReference>
<feature type="chain" id="PRO_5044963230" description="FAD:protein FMN transferase" evidence="12">
    <location>
        <begin position="22"/>
        <end position="330"/>
    </location>
</feature>
<dbReference type="Pfam" id="PF02424">
    <property type="entry name" value="ApbE"/>
    <property type="match status" value="1"/>
</dbReference>
<proteinExistence type="inferred from homology"/>
<evidence type="ECO:0000256" key="2">
    <source>
        <dbReference type="ARBA" id="ARBA00011955"/>
    </source>
</evidence>
<comment type="caution">
    <text evidence="13">The sequence shown here is derived from an EMBL/GenBank/DDBJ whole genome shotgun (WGS) entry which is preliminary data.</text>
</comment>
<evidence type="ECO:0000256" key="4">
    <source>
        <dbReference type="ARBA" id="ARBA00022630"/>
    </source>
</evidence>
<accession>A0ABW3I0V8</accession>
<dbReference type="EC" id="2.7.1.180" evidence="2 11"/>
<evidence type="ECO:0000256" key="8">
    <source>
        <dbReference type="ARBA" id="ARBA00022842"/>
    </source>
</evidence>
<keyword evidence="4 11" id="KW-0285">Flavoprotein</keyword>
<keyword evidence="12" id="KW-0732">Signal</keyword>
<evidence type="ECO:0000256" key="9">
    <source>
        <dbReference type="ARBA" id="ARBA00031306"/>
    </source>
</evidence>
<keyword evidence="12" id="KW-1003">Cell membrane</keyword>
<evidence type="ECO:0000256" key="1">
    <source>
        <dbReference type="ARBA" id="ARBA00001946"/>
    </source>
</evidence>
<dbReference type="GO" id="GO:0016740">
    <property type="term" value="F:transferase activity"/>
    <property type="evidence" value="ECO:0007669"/>
    <property type="project" value="UniProtKB-KW"/>
</dbReference>
<organism evidence="13 14">
    <name type="scientific">Pseudofulvibacter geojedonensis</name>
    <dbReference type="NCBI Taxonomy" id="1123758"/>
    <lineage>
        <taxon>Bacteria</taxon>
        <taxon>Pseudomonadati</taxon>
        <taxon>Bacteroidota</taxon>
        <taxon>Flavobacteriia</taxon>
        <taxon>Flavobacteriales</taxon>
        <taxon>Flavobacteriaceae</taxon>
        <taxon>Pseudofulvibacter</taxon>
    </lineage>
</organism>
<dbReference type="Gene3D" id="3.10.520.10">
    <property type="entry name" value="ApbE-like domains"/>
    <property type="match status" value="1"/>
</dbReference>
<evidence type="ECO:0000313" key="14">
    <source>
        <dbReference type="Proteomes" id="UP001596997"/>
    </source>
</evidence>
<name>A0ABW3I0V8_9FLAO</name>
<dbReference type="RefSeq" id="WP_377714153.1">
    <property type="nucleotide sequence ID" value="NZ_JBHTJM010000006.1"/>
</dbReference>
<evidence type="ECO:0000256" key="6">
    <source>
        <dbReference type="ARBA" id="ARBA00022723"/>
    </source>
</evidence>
<keyword evidence="7 11" id="KW-0274">FAD</keyword>
<protein>
    <recommendedName>
        <fullName evidence="3 11">FAD:protein FMN transferase</fullName>
        <ecNumber evidence="2 11">2.7.1.180</ecNumber>
    </recommendedName>
    <alternativeName>
        <fullName evidence="9 11">Flavin transferase</fullName>
    </alternativeName>
</protein>
<dbReference type="InterPro" id="IPR003374">
    <property type="entry name" value="ApbE-like_sf"/>
</dbReference>
<comment type="function">
    <text evidence="12">Flavin transferase that catalyzes the transfer of the FMN moiety of FAD and its covalent binding to the hydroxyl group of a threonine residue in a target flavoprotein.</text>
</comment>
<feature type="signal peptide" evidence="12">
    <location>
        <begin position="1"/>
        <end position="21"/>
    </location>
</feature>
<comment type="subcellular location">
    <subcellularLocation>
        <location evidence="12">Cell inner membrane</location>
        <topology evidence="12">Lipid-anchor</topology>
        <orientation evidence="12">Periplasmic side</orientation>
    </subcellularLocation>
</comment>
<keyword evidence="12" id="KW-0449">Lipoprotein</keyword>
<gene>
    <name evidence="13" type="ORF">ACFQ1O_05450</name>
</gene>